<dbReference type="SUPFAM" id="SSF143422">
    <property type="entry name" value="Transposase IS200-like"/>
    <property type="match status" value="1"/>
</dbReference>
<dbReference type="OrthoDB" id="9814067at2"/>
<dbReference type="GO" id="GO:0006313">
    <property type="term" value="P:DNA transposition"/>
    <property type="evidence" value="ECO:0007669"/>
    <property type="project" value="InterPro"/>
</dbReference>
<feature type="domain" description="Transposase IS200-like" evidence="1">
    <location>
        <begin position="9"/>
        <end position="124"/>
    </location>
</feature>
<evidence type="ECO:0000313" key="2">
    <source>
        <dbReference type="EMBL" id="TWI61812.1"/>
    </source>
</evidence>
<dbReference type="GO" id="GO:0004803">
    <property type="term" value="F:transposase activity"/>
    <property type="evidence" value="ECO:0007669"/>
    <property type="project" value="InterPro"/>
</dbReference>
<reference evidence="2 3" key="1">
    <citation type="journal article" date="2015" name="Stand. Genomic Sci.">
        <title>Genomic Encyclopedia of Bacterial and Archaeal Type Strains, Phase III: the genomes of soil and plant-associated and newly described type strains.</title>
        <authorList>
            <person name="Whitman W.B."/>
            <person name="Woyke T."/>
            <person name="Klenk H.P."/>
            <person name="Zhou Y."/>
            <person name="Lilburn T.G."/>
            <person name="Beck B.J."/>
            <person name="De Vos P."/>
            <person name="Vandamme P."/>
            <person name="Eisen J.A."/>
            <person name="Garrity G."/>
            <person name="Hugenholtz P."/>
            <person name="Kyrpides N.C."/>
        </authorList>
    </citation>
    <scope>NUCLEOTIDE SEQUENCE [LARGE SCALE GENOMIC DNA]</scope>
    <source>
        <strain evidence="2 3">CGMCC 1.10822</strain>
    </source>
</reference>
<gene>
    <name evidence="2" type="ORF">IP91_04410</name>
</gene>
<dbReference type="Gene3D" id="3.30.70.1290">
    <property type="entry name" value="Transposase IS200-like"/>
    <property type="match status" value="1"/>
</dbReference>
<dbReference type="EMBL" id="VLLB01000010">
    <property type="protein sequence ID" value="TWI61812.1"/>
    <property type="molecule type" value="Genomic_DNA"/>
</dbReference>
<dbReference type="SMART" id="SM01321">
    <property type="entry name" value="Y1_Tnp"/>
    <property type="match status" value="1"/>
</dbReference>
<dbReference type="Proteomes" id="UP000318431">
    <property type="component" value="Unassembled WGS sequence"/>
</dbReference>
<protein>
    <submittedName>
        <fullName evidence="2">Putative transposase</fullName>
    </submittedName>
</protein>
<proteinExistence type="predicted"/>
<dbReference type="AlphaFoldDB" id="A0A562QYC6"/>
<organism evidence="2 3">
    <name type="scientific">Pseudoduganella lurida</name>
    <dbReference type="NCBI Taxonomy" id="1036180"/>
    <lineage>
        <taxon>Bacteria</taxon>
        <taxon>Pseudomonadati</taxon>
        <taxon>Pseudomonadota</taxon>
        <taxon>Betaproteobacteria</taxon>
        <taxon>Burkholderiales</taxon>
        <taxon>Oxalobacteraceae</taxon>
        <taxon>Telluria group</taxon>
        <taxon>Pseudoduganella</taxon>
    </lineage>
</organism>
<evidence type="ECO:0000313" key="3">
    <source>
        <dbReference type="Proteomes" id="UP000318431"/>
    </source>
</evidence>
<sequence length="232" mass="26411">MARLPRLIVPSQPHYLIQRGLNGTPVFQDDDDYTAFLGWLRTAARTYKVAIHSYVLLPDQLHLLLTPSDEEGLGQMMQWLGRIYVPYYNQKYGRAGTLWHGRYKTSVVEARDFLLACSRYMEHAPVRTGLVAQAEQYGWSSYGHHAGQRTDGTITDHPVYWSLGNTPFQREAAYIELSSQMLGAADIKTIEAAVLKGWPLGTDPYKHALERQAQRQILPAKRGRPFKRPTNP</sequence>
<dbReference type="PANTHER" id="PTHR34322:SF2">
    <property type="entry name" value="TRANSPOSASE IS200-LIKE DOMAIN-CONTAINING PROTEIN"/>
    <property type="match status" value="1"/>
</dbReference>
<name>A0A562QYC6_9BURK</name>
<comment type="caution">
    <text evidence="2">The sequence shown here is derived from an EMBL/GenBank/DDBJ whole genome shotgun (WGS) entry which is preliminary data.</text>
</comment>
<dbReference type="InterPro" id="IPR036515">
    <property type="entry name" value="Transposase_17_sf"/>
</dbReference>
<evidence type="ECO:0000259" key="1">
    <source>
        <dbReference type="SMART" id="SM01321"/>
    </source>
</evidence>
<keyword evidence="3" id="KW-1185">Reference proteome</keyword>
<dbReference type="InterPro" id="IPR002686">
    <property type="entry name" value="Transposase_17"/>
</dbReference>
<dbReference type="Pfam" id="PF01797">
    <property type="entry name" value="Y1_Tnp"/>
    <property type="match status" value="1"/>
</dbReference>
<dbReference type="GO" id="GO:0003677">
    <property type="term" value="F:DNA binding"/>
    <property type="evidence" value="ECO:0007669"/>
    <property type="project" value="InterPro"/>
</dbReference>
<accession>A0A562QYC6</accession>
<dbReference type="RefSeq" id="WP_145652041.1">
    <property type="nucleotide sequence ID" value="NZ_VLLB01000010.1"/>
</dbReference>
<dbReference type="PANTHER" id="PTHR34322">
    <property type="entry name" value="TRANSPOSASE, Y1_TNP DOMAIN-CONTAINING"/>
    <property type="match status" value="1"/>
</dbReference>